<dbReference type="AlphaFoldDB" id="E1ZIC8"/>
<dbReference type="OrthoDB" id="10258955at2759"/>
<evidence type="ECO:0000256" key="7">
    <source>
        <dbReference type="ARBA" id="ARBA00022801"/>
    </source>
</evidence>
<dbReference type="UniPathway" id="UPA00395">
    <property type="reaction ID" value="UER00653"/>
</dbReference>
<dbReference type="Gene3D" id="3.20.20.140">
    <property type="entry name" value="Metal-dependent hydrolases"/>
    <property type="match status" value="1"/>
</dbReference>
<proteinExistence type="inferred from homology"/>
<evidence type="ECO:0000313" key="10">
    <source>
        <dbReference type="EMBL" id="EFN54312.1"/>
    </source>
</evidence>
<evidence type="ECO:0000313" key="11">
    <source>
        <dbReference type="Proteomes" id="UP000008141"/>
    </source>
</evidence>
<dbReference type="RefSeq" id="XP_005846414.1">
    <property type="nucleotide sequence ID" value="XM_005846352.1"/>
</dbReference>
<evidence type="ECO:0000256" key="6">
    <source>
        <dbReference type="ARBA" id="ARBA00022723"/>
    </source>
</evidence>
<dbReference type="Pfam" id="PF01979">
    <property type="entry name" value="Amidohydro_1"/>
    <property type="match status" value="1"/>
</dbReference>
<dbReference type="eggNOG" id="KOG2584">
    <property type="taxonomic scope" value="Eukaryota"/>
</dbReference>
<dbReference type="GeneID" id="17353701"/>
<dbReference type="GO" id="GO:0050897">
    <property type="term" value="F:cobalt ion binding"/>
    <property type="evidence" value="ECO:0007669"/>
    <property type="project" value="InterPro"/>
</dbReference>
<dbReference type="GO" id="GO:0008270">
    <property type="term" value="F:zinc ion binding"/>
    <property type="evidence" value="ECO:0007669"/>
    <property type="project" value="InterPro"/>
</dbReference>
<dbReference type="GO" id="GO:0005737">
    <property type="term" value="C:cytoplasm"/>
    <property type="evidence" value="ECO:0007669"/>
    <property type="project" value="TreeGrafter"/>
</dbReference>
<dbReference type="NCBIfam" id="TIGR03178">
    <property type="entry name" value="allantoinase"/>
    <property type="match status" value="1"/>
</dbReference>
<keyword evidence="6" id="KW-0479">Metal-binding</keyword>
<evidence type="ECO:0000259" key="9">
    <source>
        <dbReference type="Pfam" id="PF01979"/>
    </source>
</evidence>
<dbReference type="InterPro" id="IPR011059">
    <property type="entry name" value="Metal-dep_hydrolase_composite"/>
</dbReference>
<dbReference type="InterPro" id="IPR032466">
    <property type="entry name" value="Metal_Hydrolase"/>
</dbReference>
<keyword evidence="11" id="KW-1185">Reference proteome</keyword>
<dbReference type="EMBL" id="GL433848">
    <property type="protein sequence ID" value="EFN54312.1"/>
    <property type="molecule type" value="Genomic_DNA"/>
</dbReference>
<dbReference type="InterPro" id="IPR017593">
    <property type="entry name" value="Allantoinase"/>
</dbReference>
<evidence type="ECO:0000256" key="3">
    <source>
        <dbReference type="ARBA" id="ARBA00010368"/>
    </source>
</evidence>
<dbReference type="GO" id="GO:0000256">
    <property type="term" value="P:allantoin catabolic process"/>
    <property type="evidence" value="ECO:0007669"/>
    <property type="project" value="UniProtKB-UniPathway"/>
</dbReference>
<reference evidence="10 11" key="1">
    <citation type="journal article" date="2010" name="Plant Cell">
        <title>The Chlorella variabilis NC64A genome reveals adaptation to photosymbiosis, coevolution with viruses, and cryptic sex.</title>
        <authorList>
            <person name="Blanc G."/>
            <person name="Duncan G."/>
            <person name="Agarkova I."/>
            <person name="Borodovsky M."/>
            <person name="Gurnon J."/>
            <person name="Kuo A."/>
            <person name="Lindquist E."/>
            <person name="Lucas S."/>
            <person name="Pangilinan J."/>
            <person name="Polle J."/>
            <person name="Salamov A."/>
            <person name="Terry A."/>
            <person name="Yamada T."/>
            <person name="Dunigan D.D."/>
            <person name="Grigoriev I.V."/>
            <person name="Claverie J.M."/>
            <person name="Van Etten J.L."/>
        </authorList>
    </citation>
    <scope>NUCLEOTIDE SEQUENCE [LARGE SCALE GENOMIC DNA]</scope>
    <source>
        <strain evidence="10 11">NC64A</strain>
    </source>
</reference>
<dbReference type="SUPFAM" id="SSF51338">
    <property type="entry name" value="Composite domain of metallo-dependent hydrolases"/>
    <property type="match status" value="1"/>
</dbReference>
<dbReference type="SUPFAM" id="SSF51556">
    <property type="entry name" value="Metallo-dependent hydrolases"/>
    <property type="match status" value="1"/>
</dbReference>
<dbReference type="STRING" id="554065.E1ZIC8"/>
<evidence type="ECO:0000256" key="8">
    <source>
        <dbReference type="ARBA" id="ARBA00022833"/>
    </source>
</evidence>
<organism evidence="11">
    <name type="scientific">Chlorella variabilis</name>
    <name type="common">Green alga</name>
    <dbReference type="NCBI Taxonomy" id="554065"/>
    <lineage>
        <taxon>Eukaryota</taxon>
        <taxon>Viridiplantae</taxon>
        <taxon>Chlorophyta</taxon>
        <taxon>core chlorophytes</taxon>
        <taxon>Trebouxiophyceae</taxon>
        <taxon>Chlorellales</taxon>
        <taxon>Chlorellaceae</taxon>
        <taxon>Chlorella clade</taxon>
        <taxon>Chlorella</taxon>
    </lineage>
</organism>
<dbReference type="GO" id="GO:0006145">
    <property type="term" value="P:purine nucleobase catabolic process"/>
    <property type="evidence" value="ECO:0007669"/>
    <property type="project" value="TreeGrafter"/>
</dbReference>
<comment type="cofactor">
    <cofactor evidence="1">
        <name>Zn(2+)</name>
        <dbReference type="ChEBI" id="CHEBI:29105"/>
    </cofactor>
</comment>
<dbReference type="InterPro" id="IPR050138">
    <property type="entry name" value="DHOase/Allantoinase_Hydrolase"/>
</dbReference>
<dbReference type="FunCoup" id="E1ZIC8">
    <property type="interactions" value="9"/>
</dbReference>
<name>E1ZIC8_CHLVA</name>
<evidence type="ECO:0000256" key="5">
    <source>
        <dbReference type="ARBA" id="ARBA00012863"/>
    </source>
</evidence>
<dbReference type="PANTHER" id="PTHR43668:SF2">
    <property type="entry name" value="ALLANTOINASE"/>
    <property type="match status" value="1"/>
</dbReference>
<gene>
    <name evidence="10" type="ORF">CHLNCDRAFT_31701</name>
</gene>
<dbReference type="Proteomes" id="UP000008141">
    <property type="component" value="Unassembled WGS sequence"/>
</dbReference>
<feature type="domain" description="Amidohydrolase-related" evidence="9">
    <location>
        <begin position="37"/>
        <end position="432"/>
    </location>
</feature>
<dbReference type="InterPro" id="IPR006680">
    <property type="entry name" value="Amidohydro-rel"/>
</dbReference>
<dbReference type="InParanoid" id="E1ZIC8"/>
<comment type="subunit">
    <text evidence="4">Homotetramer.</text>
</comment>
<comment type="pathway">
    <text evidence="2">Nitrogen metabolism; (S)-allantoin degradation; allantoate from (S)-allantoin: step 1/1.</text>
</comment>
<dbReference type="GO" id="GO:0004038">
    <property type="term" value="F:allantoinase activity"/>
    <property type="evidence" value="ECO:0007669"/>
    <property type="project" value="UniProtKB-EC"/>
</dbReference>
<keyword evidence="8" id="KW-0862">Zinc</keyword>
<evidence type="ECO:0000256" key="4">
    <source>
        <dbReference type="ARBA" id="ARBA00011881"/>
    </source>
</evidence>
<evidence type="ECO:0000256" key="2">
    <source>
        <dbReference type="ARBA" id="ARBA00004968"/>
    </source>
</evidence>
<dbReference type="KEGG" id="cvr:CHLNCDRAFT_31701"/>
<dbReference type="EC" id="3.5.2.5" evidence="5"/>
<keyword evidence="7" id="KW-0378">Hydrolase</keyword>
<evidence type="ECO:0000256" key="1">
    <source>
        <dbReference type="ARBA" id="ARBA00001947"/>
    </source>
</evidence>
<dbReference type="PANTHER" id="PTHR43668">
    <property type="entry name" value="ALLANTOINASE"/>
    <property type="match status" value="1"/>
</dbReference>
<dbReference type="OMA" id="SRLHVCH"/>
<comment type="similarity">
    <text evidence="3">Belongs to the metallo-dependent hydrolases superfamily. Allantoinase family.</text>
</comment>
<accession>E1ZIC8</accession>
<sequence length="457" mass="48466">MIAAVHLGGPTADRHTLAKPLLDSRPSLQVLDYGDAVVSPGMIDVHVHMNEPGREEWEGMATATRAAAAGGITTLIDMPLNSAPCTNTPAELARKAAAAAEPNKTHVNVGFWAGLVPANAAAPGVLKALARGGALGFKAFMAPSGIDDFPHVSPAEVEAALPTIRALGLPLLVHAEIVDGDVPQEVGGQAPGPREHSTWLASRPRRFEKNAVRALIGALRATAANATKPGFRLHVVHLSGGYAELVPEIVAAKAEGLPISVETCPHYLNFATERVPVGDTRLKCAPPLREEDNRYRLLDALKDGSIDSVATDHSPSDPALKLLQEGDFLKAWGGISGLQYALPSTWSPCHMHGMNLTWLTRAWSTYPAQLANLGRKKGRLAAGYDADIVVWGPEQDADTSREALQHKHKETPYNGMRMQGRVLATFVGGSQVFGEQQGVAPAACGAVILPKQLLPFP</sequence>
<protein>
    <recommendedName>
        <fullName evidence="5">allantoinase</fullName>
        <ecNumber evidence="5">3.5.2.5</ecNumber>
    </recommendedName>
</protein>